<dbReference type="Gene3D" id="3.90.1300.10">
    <property type="entry name" value="Amidase signature (AS) domain"/>
    <property type="match status" value="1"/>
</dbReference>
<organism evidence="2 3">
    <name type="scientific">Pseudidiomarina maritima</name>
    <dbReference type="NCBI Taxonomy" id="519453"/>
    <lineage>
        <taxon>Bacteria</taxon>
        <taxon>Pseudomonadati</taxon>
        <taxon>Pseudomonadota</taxon>
        <taxon>Gammaproteobacteria</taxon>
        <taxon>Alteromonadales</taxon>
        <taxon>Idiomarinaceae</taxon>
        <taxon>Pseudidiomarina</taxon>
    </lineage>
</organism>
<dbReference type="InterPro" id="IPR052739">
    <property type="entry name" value="FAAH2"/>
</dbReference>
<proteinExistence type="predicted"/>
<dbReference type="PANTHER" id="PTHR43372">
    <property type="entry name" value="FATTY-ACID AMIDE HYDROLASE"/>
    <property type="match status" value="1"/>
</dbReference>
<name>A0A317PZ39_9GAMM</name>
<dbReference type="Proteomes" id="UP000246964">
    <property type="component" value="Unassembled WGS sequence"/>
</dbReference>
<dbReference type="Pfam" id="PF01425">
    <property type="entry name" value="Amidase"/>
    <property type="match status" value="1"/>
</dbReference>
<evidence type="ECO:0000313" key="3">
    <source>
        <dbReference type="Proteomes" id="UP000246964"/>
    </source>
</evidence>
<protein>
    <submittedName>
        <fullName evidence="2">Amidase</fullName>
    </submittedName>
</protein>
<dbReference type="PANTHER" id="PTHR43372:SF4">
    <property type="entry name" value="FATTY-ACID AMIDE HYDROLASE 2"/>
    <property type="match status" value="1"/>
</dbReference>
<dbReference type="InterPro" id="IPR023631">
    <property type="entry name" value="Amidase_dom"/>
</dbReference>
<dbReference type="SUPFAM" id="SSF75304">
    <property type="entry name" value="Amidase signature (AS) enzymes"/>
    <property type="match status" value="1"/>
</dbReference>
<accession>A0A317PZ39</accession>
<dbReference type="InterPro" id="IPR036928">
    <property type="entry name" value="AS_sf"/>
</dbReference>
<sequence length="468" mass="50802">MKHLSATTIAHAIQAGELTSTAITEHYLARIEQHNPKLNAFVDIYRHQALSQAKQRDDNANCLGPLHGVPISIKECFLYQGTATTLNYPPLKNYQGSQTSPLVQRLLDAGAVILGKTNVPQLLADSQTFGPLYPTANNPFDITRTPGGSTGGGAAALAADLCALELGSDIGGSIRNPSAYCGLFGLKPTENGHSHDGHVPPLPEHKLGFSVMNCTGPLARAPEDLELAFRVLYPQQQLQLESKPLSGYTFGYFDTLHGLTAGQSVQLGLDQLKQLITAQGATLKPVTIDNQLAAQAMELWAELFGFSIAQNLPWLIRKIFYMKFRPALRDSSLTLIPALKRGLSLDFKHLSRALYRRREVIAELNRSFAACDAVLSPTALGPAFQHNHQHQRIALDGEQIPYMDYCFPFVALFNLSGQPVLTVPTGCDATGLPIGISISAPHHHEGRLLHIGRLLAQNGITFSSPELS</sequence>
<evidence type="ECO:0000259" key="1">
    <source>
        <dbReference type="Pfam" id="PF01425"/>
    </source>
</evidence>
<dbReference type="RefSeq" id="WP_110076885.1">
    <property type="nucleotide sequence ID" value="NZ_QGTT01000023.1"/>
</dbReference>
<feature type="domain" description="Amidase" evidence="1">
    <location>
        <begin position="23"/>
        <end position="449"/>
    </location>
</feature>
<gene>
    <name evidence="2" type="ORF">DET45_12332</name>
</gene>
<reference evidence="2 3" key="1">
    <citation type="submission" date="2018-05" db="EMBL/GenBank/DDBJ databases">
        <title>Freshwater and sediment microbial communities from various areas in North America, analyzing microbe dynamics in response to fracking.</title>
        <authorList>
            <person name="Lamendella R."/>
        </authorList>
    </citation>
    <scope>NUCLEOTIDE SEQUENCE [LARGE SCALE GENOMIC DNA]</scope>
    <source>
        <strain evidence="2 3">125B1</strain>
    </source>
</reference>
<evidence type="ECO:0000313" key="2">
    <source>
        <dbReference type="EMBL" id="PWW07960.1"/>
    </source>
</evidence>
<dbReference type="OrthoDB" id="9811471at2"/>
<comment type="caution">
    <text evidence="2">The sequence shown here is derived from an EMBL/GenBank/DDBJ whole genome shotgun (WGS) entry which is preliminary data.</text>
</comment>
<dbReference type="GO" id="GO:0012505">
    <property type="term" value="C:endomembrane system"/>
    <property type="evidence" value="ECO:0007669"/>
    <property type="project" value="TreeGrafter"/>
</dbReference>
<dbReference type="AlphaFoldDB" id="A0A317PZ39"/>
<dbReference type="EMBL" id="QGTT01000023">
    <property type="protein sequence ID" value="PWW07960.1"/>
    <property type="molecule type" value="Genomic_DNA"/>
</dbReference>
<keyword evidence="3" id="KW-1185">Reference proteome</keyword>